<organism evidence="6 7">
    <name type="scientific">Aspergillus brasiliensis (strain CBS 101740 / IMI 381727 / IBT 21946)</name>
    <dbReference type="NCBI Taxonomy" id="767769"/>
    <lineage>
        <taxon>Eukaryota</taxon>
        <taxon>Fungi</taxon>
        <taxon>Dikarya</taxon>
        <taxon>Ascomycota</taxon>
        <taxon>Pezizomycotina</taxon>
        <taxon>Eurotiomycetes</taxon>
        <taxon>Eurotiomycetidae</taxon>
        <taxon>Eurotiales</taxon>
        <taxon>Aspergillaceae</taxon>
        <taxon>Aspergillus</taxon>
        <taxon>Aspergillus subgen. Circumdati</taxon>
    </lineage>
</organism>
<dbReference type="EMBL" id="KV878731">
    <property type="protein sequence ID" value="OJJ65491.1"/>
    <property type="molecule type" value="Genomic_DNA"/>
</dbReference>
<dbReference type="Proteomes" id="UP000184499">
    <property type="component" value="Unassembled WGS sequence"/>
</dbReference>
<dbReference type="PANTHER" id="PTHR43108">
    <property type="entry name" value="N-ACETYLGLUCOSAMINE-6-SULFATASE FAMILY MEMBER"/>
    <property type="match status" value="1"/>
</dbReference>
<dbReference type="Pfam" id="PF00884">
    <property type="entry name" value="Sulfatase"/>
    <property type="match status" value="1"/>
</dbReference>
<keyword evidence="7" id="KW-1185">Reference proteome</keyword>
<gene>
    <name evidence="6" type="ORF">ASPBRDRAFT_139905</name>
</gene>
<keyword evidence="3" id="KW-0378">Hydrolase</keyword>
<dbReference type="GO" id="GO:0008449">
    <property type="term" value="F:N-acetylglucosamine-6-sulfatase activity"/>
    <property type="evidence" value="ECO:0007669"/>
    <property type="project" value="TreeGrafter"/>
</dbReference>
<evidence type="ECO:0000259" key="5">
    <source>
        <dbReference type="Pfam" id="PF00884"/>
    </source>
</evidence>
<dbReference type="InterPro" id="IPR024607">
    <property type="entry name" value="Sulfatase_CS"/>
</dbReference>
<evidence type="ECO:0000256" key="1">
    <source>
        <dbReference type="ARBA" id="ARBA00008779"/>
    </source>
</evidence>
<evidence type="ECO:0000256" key="4">
    <source>
        <dbReference type="ARBA" id="ARBA00023180"/>
    </source>
</evidence>
<dbReference type="GO" id="GO:0005539">
    <property type="term" value="F:glycosaminoglycan binding"/>
    <property type="evidence" value="ECO:0007669"/>
    <property type="project" value="TreeGrafter"/>
</dbReference>
<evidence type="ECO:0000256" key="3">
    <source>
        <dbReference type="ARBA" id="ARBA00022801"/>
    </source>
</evidence>
<keyword evidence="4" id="KW-0325">Glycoprotein</keyword>
<dbReference type="PROSITE" id="PS00523">
    <property type="entry name" value="SULFATASE_1"/>
    <property type="match status" value="1"/>
</dbReference>
<evidence type="ECO:0000256" key="2">
    <source>
        <dbReference type="ARBA" id="ARBA00022729"/>
    </source>
</evidence>
<feature type="non-terminal residue" evidence="6">
    <location>
        <position position="76"/>
    </location>
</feature>
<dbReference type="Gene3D" id="3.40.720.10">
    <property type="entry name" value="Alkaline Phosphatase, subunit A"/>
    <property type="match status" value="1"/>
</dbReference>
<feature type="domain" description="Sulfatase N-terminal" evidence="5">
    <location>
        <begin position="1"/>
        <end position="75"/>
    </location>
</feature>
<evidence type="ECO:0000313" key="7">
    <source>
        <dbReference type="Proteomes" id="UP000184499"/>
    </source>
</evidence>
<accession>A0A1L9U1E1</accession>
<name>A0A1L9U1E1_ASPBC</name>
<reference evidence="7" key="1">
    <citation type="journal article" date="2017" name="Genome Biol.">
        <title>Comparative genomics reveals high biological diversity and specific adaptations in the industrially and medically important fungal genus Aspergillus.</title>
        <authorList>
            <person name="de Vries R.P."/>
            <person name="Riley R."/>
            <person name="Wiebenga A."/>
            <person name="Aguilar-Osorio G."/>
            <person name="Amillis S."/>
            <person name="Uchima C.A."/>
            <person name="Anderluh G."/>
            <person name="Asadollahi M."/>
            <person name="Askin M."/>
            <person name="Barry K."/>
            <person name="Battaglia E."/>
            <person name="Bayram O."/>
            <person name="Benocci T."/>
            <person name="Braus-Stromeyer S.A."/>
            <person name="Caldana C."/>
            <person name="Canovas D."/>
            <person name="Cerqueira G.C."/>
            <person name="Chen F."/>
            <person name="Chen W."/>
            <person name="Choi C."/>
            <person name="Clum A."/>
            <person name="Dos Santos R.A."/>
            <person name="Damasio A.R."/>
            <person name="Diallinas G."/>
            <person name="Emri T."/>
            <person name="Fekete E."/>
            <person name="Flipphi M."/>
            <person name="Freyberg S."/>
            <person name="Gallo A."/>
            <person name="Gournas C."/>
            <person name="Habgood R."/>
            <person name="Hainaut M."/>
            <person name="Harispe M.L."/>
            <person name="Henrissat B."/>
            <person name="Hilden K.S."/>
            <person name="Hope R."/>
            <person name="Hossain A."/>
            <person name="Karabika E."/>
            <person name="Karaffa L."/>
            <person name="Karanyi Z."/>
            <person name="Krasevec N."/>
            <person name="Kuo A."/>
            <person name="Kusch H."/>
            <person name="LaButti K."/>
            <person name="Lagendijk E.L."/>
            <person name="Lapidus A."/>
            <person name="Levasseur A."/>
            <person name="Lindquist E."/>
            <person name="Lipzen A."/>
            <person name="Logrieco A.F."/>
            <person name="MacCabe A."/>
            <person name="Maekelae M.R."/>
            <person name="Malavazi I."/>
            <person name="Melin P."/>
            <person name="Meyer V."/>
            <person name="Mielnichuk N."/>
            <person name="Miskei M."/>
            <person name="Molnar A.P."/>
            <person name="Mule G."/>
            <person name="Ngan C.Y."/>
            <person name="Orejas M."/>
            <person name="Orosz E."/>
            <person name="Ouedraogo J.P."/>
            <person name="Overkamp K.M."/>
            <person name="Park H.-S."/>
            <person name="Perrone G."/>
            <person name="Piumi F."/>
            <person name="Punt P.J."/>
            <person name="Ram A.F."/>
            <person name="Ramon A."/>
            <person name="Rauscher S."/>
            <person name="Record E."/>
            <person name="Riano-Pachon D.M."/>
            <person name="Robert V."/>
            <person name="Roehrig J."/>
            <person name="Ruller R."/>
            <person name="Salamov A."/>
            <person name="Salih N.S."/>
            <person name="Samson R.A."/>
            <person name="Sandor E."/>
            <person name="Sanguinetti M."/>
            <person name="Schuetze T."/>
            <person name="Sepcic K."/>
            <person name="Shelest E."/>
            <person name="Sherlock G."/>
            <person name="Sophianopoulou V."/>
            <person name="Squina F.M."/>
            <person name="Sun H."/>
            <person name="Susca A."/>
            <person name="Todd R.B."/>
            <person name="Tsang A."/>
            <person name="Unkles S.E."/>
            <person name="van de Wiele N."/>
            <person name="van Rossen-Uffink D."/>
            <person name="Oliveira J.V."/>
            <person name="Vesth T.C."/>
            <person name="Visser J."/>
            <person name="Yu J.-H."/>
            <person name="Zhou M."/>
            <person name="Andersen M.R."/>
            <person name="Archer D.B."/>
            <person name="Baker S.E."/>
            <person name="Benoit I."/>
            <person name="Brakhage A.A."/>
            <person name="Braus G.H."/>
            <person name="Fischer R."/>
            <person name="Frisvad J.C."/>
            <person name="Goldman G.H."/>
            <person name="Houbraken J."/>
            <person name="Oakley B."/>
            <person name="Pocsi I."/>
            <person name="Scazzocchio C."/>
            <person name="Seiboth B."/>
            <person name="vanKuyk P.A."/>
            <person name="Wortman J."/>
            <person name="Dyer P.S."/>
            <person name="Grigoriev I.V."/>
        </authorList>
    </citation>
    <scope>NUCLEOTIDE SEQUENCE [LARGE SCALE GENOMIC DNA]</scope>
    <source>
        <strain evidence="7">CBS 101740 / IMI 381727 / IBT 21946</strain>
    </source>
</reference>
<protein>
    <recommendedName>
        <fullName evidence="5">Sulfatase N-terminal domain-containing protein</fullName>
    </recommendedName>
</protein>
<dbReference type="GeneID" id="93571635"/>
<dbReference type="PANTHER" id="PTHR43108:SF8">
    <property type="entry name" value="SD21168P"/>
    <property type="match status" value="1"/>
</dbReference>
<dbReference type="InterPro" id="IPR017850">
    <property type="entry name" value="Alkaline_phosphatase_core_sf"/>
</dbReference>
<dbReference type="VEuPathDB" id="FungiDB:ASPBRDRAFT_139905"/>
<proteinExistence type="inferred from homology"/>
<dbReference type="AlphaFoldDB" id="A0A1L9U1E1"/>
<keyword evidence="2" id="KW-0732">Signal</keyword>
<evidence type="ECO:0000313" key="6">
    <source>
        <dbReference type="EMBL" id="OJJ65491.1"/>
    </source>
</evidence>
<dbReference type="OMA" id="HNDAYLP"/>
<dbReference type="SUPFAM" id="SSF53649">
    <property type="entry name" value="Alkaline phosphatase-like"/>
    <property type="match status" value="1"/>
</dbReference>
<comment type="similarity">
    <text evidence="1">Belongs to the sulfatase family.</text>
</comment>
<dbReference type="InterPro" id="IPR000917">
    <property type="entry name" value="Sulfatase_N"/>
</dbReference>
<dbReference type="OrthoDB" id="96314at2759"/>
<dbReference type="RefSeq" id="XP_067472742.1">
    <property type="nucleotide sequence ID" value="XM_067619147.1"/>
</dbReference>
<sequence>MQEKGMSFINHFVTTALCCPSRVSLLTGRQTHNTNVTDVHPPWGGYPKFISQGFNDNFLPVWMQNAVYDTYYTGKL</sequence>
<dbReference type="STRING" id="767769.A0A1L9U1E1"/>